<dbReference type="EMBL" id="BAABDO010000054">
    <property type="protein sequence ID" value="GAA4144987.1"/>
    <property type="molecule type" value="Genomic_DNA"/>
</dbReference>
<sequence>MYLADRNDRLVPVVRPGLPGHPYHGVTQLGGEPTAAERRRGLRNAVPRLELRPAPVHDGPAAARRGSTELHVNVAARGAKATGDRAPTWSRPALAQVACTAETVPGVSGVRLTGAAPAEGAAGAPDGSGRERGLIRCADFRDLLPDGPTRHTPLP</sequence>
<name>A0ABP7Z3Y2_9ACTN</name>
<proteinExistence type="predicted"/>
<comment type="caution">
    <text evidence="1">The sequence shown here is derived from an EMBL/GenBank/DDBJ whole genome shotgun (WGS) entry which is preliminary data.</text>
</comment>
<organism evidence="1 2">
    <name type="scientific">Actinomadura keratinilytica</name>
    <dbReference type="NCBI Taxonomy" id="547461"/>
    <lineage>
        <taxon>Bacteria</taxon>
        <taxon>Bacillati</taxon>
        <taxon>Actinomycetota</taxon>
        <taxon>Actinomycetes</taxon>
        <taxon>Streptosporangiales</taxon>
        <taxon>Thermomonosporaceae</taxon>
        <taxon>Actinomadura</taxon>
    </lineage>
</organism>
<gene>
    <name evidence="1" type="ORF">GCM10022416_36230</name>
</gene>
<evidence type="ECO:0000313" key="1">
    <source>
        <dbReference type="EMBL" id="GAA4144987.1"/>
    </source>
</evidence>
<dbReference type="Proteomes" id="UP001500266">
    <property type="component" value="Unassembled WGS sequence"/>
</dbReference>
<evidence type="ECO:0000313" key="2">
    <source>
        <dbReference type="Proteomes" id="UP001500266"/>
    </source>
</evidence>
<accession>A0ABP7Z3Y2</accession>
<reference evidence="2" key="1">
    <citation type="journal article" date="2019" name="Int. J. Syst. Evol. Microbiol.">
        <title>The Global Catalogue of Microorganisms (GCM) 10K type strain sequencing project: providing services to taxonomists for standard genome sequencing and annotation.</title>
        <authorList>
            <consortium name="The Broad Institute Genomics Platform"/>
            <consortium name="The Broad Institute Genome Sequencing Center for Infectious Disease"/>
            <person name="Wu L."/>
            <person name="Ma J."/>
        </authorList>
    </citation>
    <scope>NUCLEOTIDE SEQUENCE [LARGE SCALE GENOMIC DNA]</scope>
    <source>
        <strain evidence="2">JCM 17316</strain>
    </source>
</reference>
<keyword evidence="2" id="KW-1185">Reference proteome</keyword>
<protein>
    <submittedName>
        <fullName evidence="1">Uncharacterized protein</fullName>
    </submittedName>
</protein>